<evidence type="ECO:0000259" key="2">
    <source>
        <dbReference type="Pfam" id="PF24291"/>
    </source>
</evidence>
<dbReference type="RefSeq" id="XP_067926966.1">
    <property type="nucleotide sequence ID" value="XM_068061053.1"/>
</dbReference>
<feature type="domain" description="CFAP65-like ninth Ig-like" evidence="3">
    <location>
        <begin position="555"/>
        <end position="731"/>
    </location>
</feature>
<feature type="domain" description="CFAP65 tenth Ig-like" evidence="2">
    <location>
        <begin position="744"/>
        <end position="836"/>
    </location>
</feature>
<dbReference type="InterPro" id="IPR056305">
    <property type="entry name" value="Ig_CFAP65_10th"/>
</dbReference>
<name>A0A2C6LEW5_9APIC</name>
<feature type="region of interest" description="Disordered" evidence="1">
    <location>
        <begin position="1074"/>
        <end position="1093"/>
    </location>
</feature>
<evidence type="ECO:0000256" key="1">
    <source>
        <dbReference type="SAM" id="MobiDB-lite"/>
    </source>
</evidence>
<dbReference type="GeneID" id="94424264"/>
<dbReference type="OrthoDB" id="415597at2759"/>
<evidence type="ECO:0000259" key="3">
    <source>
        <dbReference type="Pfam" id="PF24816"/>
    </source>
</evidence>
<dbReference type="VEuPathDB" id="ToxoDB:CSUI_000846"/>
<evidence type="ECO:0000313" key="4">
    <source>
        <dbReference type="EMBL" id="PHJ25294.1"/>
    </source>
</evidence>
<reference evidence="4 5" key="1">
    <citation type="journal article" date="2017" name="Int. J. Parasitol.">
        <title>The genome of the protozoan parasite Cystoisospora suis and a reverse vaccinology approach to identify vaccine candidates.</title>
        <authorList>
            <person name="Palmieri N."/>
            <person name="Shrestha A."/>
            <person name="Ruttkowski B."/>
            <person name="Beck T."/>
            <person name="Vogl C."/>
            <person name="Tomley F."/>
            <person name="Blake D.P."/>
            <person name="Joachim A."/>
        </authorList>
    </citation>
    <scope>NUCLEOTIDE SEQUENCE [LARGE SCALE GENOMIC DNA]</scope>
    <source>
        <strain evidence="4 5">Wien I</strain>
    </source>
</reference>
<dbReference type="InterPro" id="IPR056344">
    <property type="entry name" value="Ig_CFAP65-like_9th"/>
</dbReference>
<dbReference type="InterPro" id="IPR052614">
    <property type="entry name" value="CFAP65"/>
</dbReference>
<accession>A0A2C6LEW5</accession>
<dbReference type="AlphaFoldDB" id="A0A2C6LEW5"/>
<keyword evidence="5" id="KW-1185">Reference proteome</keyword>
<evidence type="ECO:0000313" key="5">
    <source>
        <dbReference type="Proteomes" id="UP000221165"/>
    </source>
</evidence>
<dbReference type="GO" id="GO:0005737">
    <property type="term" value="C:cytoplasm"/>
    <property type="evidence" value="ECO:0007669"/>
    <property type="project" value="UniProtKB-SubCell"/>
</dbReference>
<comment type="caution">
    <text evidence="4">The sequence shown here is derived from an EMBL/GenBank/DDBJ whole genome shotgun (WGS) entry which is preliminary data.</text>
</comment>
<dbReference type="Proteomes" id="UP000221165">
    <property type="component" value="Unassembled WGS sequence"/>
</dbReference>
<dbReference type="InterPro" id="IPR013783">
    <property type="entry name" value="Ig-like_fold"/>
</dbReference>
<dbReference type="EMBL" id="MIGC01000322">
    <property type="protein sequence ID" value="PHJ25294.1"/>
    <property type="molecule type" value="Genomic_DNA"/>
</dbReference>
<dbReference type="PANTHER" id="PTHR46127">
    <property type="entry name" value="CILIA- AND FLAGELLA-ASSOCIATED PROTEIN 65"/>
    <property type="match status" value="1"/>
</dbReference>
<dbReference type="GO" id="GO:0031514">
    <property type="term" value="C:motile cilium"/>
    <property type="evidence" value="ECO:0007669"/>
    <property type="project" value="UniProtKB-SubCell"/>
</dbReference>
<gene>
    <name evidence="4" type="ORF">CSUI_000846</name>
</gene>
<dbReference type="Gene3D" id="2.60.40.10">
    <property type="entry name" value="Immunoglobulins"/>
    <property type="match status" value="4"/>
</dbReference>
<protein>
    <submittedName>
        <fullName evidence="4">Coiled-coil protein</fullName>
    </submittedName>
</protein>
<dbReference type="Pfam" id="PF24291">
    <property type="entry name" value="Ig_CFAP65"/>
    <property type="match status" value="1"/>
</dbReference>
<organism evidence="4 5">
    <name type="scientific">Cystoisospora suis</name>
    <dbReference type="NCBI Taxonomy" id="483139"/>
    <lineage>
        <taxon>Eukaryota</taxon>
        <taxon>Sar</taxon>
        <taxon>Alveolata</taxon>
        <taxon>Apicomplexa</taxon>
        <taxon>Conoidasida</taxon>
        <taxon>Coccidia</taxon>
        <taxon>Eucoccidiorida</taxon>
        <taxon>Eimeriorina</taxon>
        <taxon>Sarcocystidae</taxon>
        <taxon>Cystoisospora</taxon>
    </lineage>
</organism>
<sequence>MEGQLDAGHPHWVPRKERQERFQIDCEDELIWCDWSVGQESAKRLVFKNVGVEHQTIFYRLPHNAAFALPFPEPFRLPPGMSKSFLVTFLPTSPRSTVEQLEVVAERGSFVIFLKAIVKKAEVSIPKCLNFGYAPVNDKTEMPFFVHNTGALPVEVVWKHCPPFSVFPLSAPVGIGAKQMFTARFEPQAPMVYDGKVICSLVCEKKNASALCITENVDGALTLEKTNSFAGGDGTETRPLEMKGIGKLPHLHITGKTNVTLDFGTTPAGVPASRTVVLENTSPVKACFEVVRRHCGHADVPPKVSSTVTTSARSGVIPPGKTFPLVFKLQSAVVSEDIYHEFQVLTRSGAPTTVKVKAFIEPTELILTPNSINFGNIPAGRKVRGLHRTQLMLTPDIVKFRSGEVHKTISLTNTSEDKTFPATPAGAVSSKQFFVRNMTEIPLRAAIRLSGERATDYRLAQEVYSLLPLEEKGVECQFVPTEIGASQANVLVKSEPLAHADSIKTSDESIPLRGDEPREDREAGIVLPSCLPFCNPESRDLQVVEFIVHAHVVNPVVEILDIRSLNRAIAPSRLWAMINAEKINEHFAQEVQESDLRFLDAEGLDARETALRHIASFALDLGCAPAEVKQSVFLVTFHNPGDVPVDLKLESPGDLRLANPPLWANEETLGSSFGIEAQEQEKAIKVEPSRLRLGQDEFAGVVFAIKHEEAGNSNIPIVLSVNRGRAAVLNVKWTTLRTEAPVLVTRGPVQDLHDVKLGSLPGPVQAIELANFGGESCSWSIEPNGSAHAVNGHEVLKIDPTQGTLFPSESTHVHLVFTPLAAENYEFPLTINIRKKAHGEGAEDFPCQSELTIRSKGVTSDLALHSRRPCLPPFLATEAVVPVQTLASLSAEKISLLRSPPRCLVHRFLILRNCDPKRTLHFCWDKQGLFPRAGVLAIHPATGVLNPNGYRIVEFIFRFSETALDIDGEIVCLVTWTAPLNKVWVFQTPPDLRESTSFEHGESHADGKICLSAKSTAFIVGTLIDMICDSIESEKTKELIVSLVEEPAPLLTDLVADVERGRTESVAGLCKSMGTPVSPATRQKPGHLEEASPCATKKTDRTAAKKTGHFVFRQDFENWSPLVMNFLDCLPNVGYAFEKGEGAQCSFADGNQTGSDEVEVFLARDRNLNVDVLPVVVSDIFRHLILDAIDETIRGQIWGLEIDVKAPSTIEATQLLY</sequence>
<dbReference type="Pfam" id="PF24816">
    <property type="entry name" value="Ig_CFAP65__9th"/>
    <property type="match status" value="1"/>
</dbReference>
<dbReference type="PANTHER" id="PTHR46127:SF1">
    <property type="entry name" value="CILIA- AND FLAGELLA-ASSOCIATED PROTEIN 65"/>
    <property type="match status" value="1"/>
</dbReference>
<proteinExistence type="predicted"/>